<dbReference type="GO" id="GO:0008483">
    <property type="term" value="F:transaminase activity"/>
    <property type="evidence" value="ECO:0007669"/>
    <property type="project" value="UniProtKB-KW"/>
</dbReference>
<dbReference type="Proteomes" id="UP001326567">
    <property type="component" value="Chromosome"/>
</dbReference>
<gene>
    <name evidence="4" type="ORF">T7987_06920</name>
</gene>
<reference evidence="4 5" key="1">
    <citation type="submission" date="2023-11" db="EMBL/GenBank/DDBJ databases">
        <title>From the Deep-Sea to the Surface: Bacterial Genomes Isolated from the Moytirra Hydrothermal Vent Plume.</title>
        <authorList>
            <person name="Major S.R."/>
        </authorList>
    </citation>
    <scope>NUCLEOTIDE SEQUENCE [LARGE SCALE GENOMIC DNA]</scope>
    <source>
        <strain evidence="4 5">OXR-9</strain>
    </source>
</reference>
<dbReference type="SUPFAM" id="SSF53383">
    <property type="entry name" value="PLP-dependent transferases"/>
    <property type="match status" value="1"/>
</dbReference>
<sequence>MAQPPKPNLHPATIAAQAAGAVDPASGGVVPPVQFATTYLRDENYDLVNPDNVYLRSHNENTRVAERLLNALEGADETLIFPSGMAAIAAVFRTVPNGASVVVQSQIYWGTTKWIRDFCARRQIALHEVEASDLDAFAVLCRAEKPDLCLIETPSNPWLRITDIAGAAAAAHEVGATLVVDSTAASPVLSHPLEHGADIVMHSATKGINGHSDVLAGSLATNDAETPRWQMIRDDRNEAGAVIGPMEAWLLARGMRTLPLRMREMSRNAMALAEFLSDHPQVEKVMYPGLPDHPGHALAAQQMRGGYGGLLSFVVKGGAEAALKAAGRLQLFHRATSLGGVESLVEHRHTIEPHTGIPEGLLRLSVGIEDVEDLGADLGQALGQ</sequence>
<accession>A0ABZ0V3E6</accession>
<dbReference type="InterPro" id="IPR015421">
    <property type="entry name" value="PyrdxlP-dep_Trfase_major"/>
</dbReference>
<dbReference type="CDD" id="cd00614">
    <property type="entry name" value="CGS_like"/>
    <property type="match status" value="1"/>
</dbReference>
<name>A0ABZ0V3E6_9RHOB</name>
<keyword evidence="4" id="KW-0808">Transferase</keyword>
<evidence type="ECO:0000313" key="5">
    <source>
        <dbReference type="Proteomes" id="UP001326567"/>
    </source>
</evidence>
<evidence type="ECO:0000256" key="2">
    <source>
        <dbReference type="ARBA" id="ARBA00022898"/>
    </source>
</evidence>
<dbReference type="InterPro" id="IPR000277">
    <property type="entry name" value="Cys/Met-Metab_PyrdxlP-dep_enz"/>
</dbReference>
<keyword evidence="2 3" id="KW-0663">Pyridoxal phosphate</keyword>
<organism evidence="4 5">
    <name type="scientific">Sulfitobacter faviae</name>
    <dbReference type="NCBI Taxonomy" id="1775881"/>
    <lineage>
        <taxon>Bacteria</taxon>
        <taxon>Pseudomonadati</taxon>
        <taxon>Pseudomonadota</taxon>
        <taxon>Alphaproteobacteria</taxon>
        <taxon>Rhodobacterales</taxon>
        <taxon>Roseobacteraceae</taxon>
        <taxon>Sulfitobacter</taxon>
    </lineage>
</organism>
<dbReference type="Gene3D" id="3.40.640.10">
    <property type="entry name" value="Type I PLP-dependent aspartate aminotransferase-like (Major domain)"/>
    <property type="match status" value="1"/>
</dbReference>
<dbReference type="PANTHER" id="PTHR11808:SF35">
    <property type="entry name" value="CYSTATHIONINE GAMMA-SYNTHASE (AFU_ORTHOLOGUE AFUA_7G01590)"/>
    <property type="match status" value="1"/>
</dbReference>
<evidence type="ECO:0000256" key="1">
    <source>
        <dbReference type="ARBA" id="ARBA00001933"/>
    </source>
</evidence>
<keyword evidence="4" id="KW-0032">Aminotransferase</keyword>
<evidence type="ECO:0000256" key="3">
    <source>
        <dbReference type="RuleBase" id="RU362118"/>
    </source>
</evidence>
<dbReference type="EMBL" id="CP139725">
    <property type="protein sequence ID" value="WPZ22954.1"/>
    <property type="molecule type" value="Genomic_DNA"/>
</dbReference>
<evidence type="ECO:0000313" key="4">
    <source>
        <dbReference type="EMBL" id="WPZ22954.1"/>
    </source>
</evidence>
<dbReference type="Pfam" id="PF01053">
    <property type="entry name" value="Cys_Met_Meta_PP"/>
    <property type="match status" value="1"/>
</dbReference>
<dbReference type="RefSeq" id="WP_322329492.1">
    <property type="nucleotide sequence ID" value="NZ_CP139725.1"/>
</dbReference>
<dbReference type="InterPro" id="IPR015424">
    <property type="entry name" value="PyrdxlP-dep_Trfase"/>
</dbReference>
<dbReference type="PANTHER" id="PTHR11808">
    <property type="entry name" value="TRANS-SULFURATION ENZYME FAMILY MEMBER"/>
    <property type="match status" value="1"/>
</dbReference>
<comment type="cofactor">
    <cofactor evidence="1 3">
        <name>pyridoxal 5'-phosphate</name>
        <dbReference type="ChEBI" id="CHEBI:597326"/>
    </cofactor>
</comment>
<dbReference type="Gene3D" id="3.90.1150.10">
    <property type="entry name" value="Aspartate Aminotransferase, domain 1"/>
    <property type="match status" value="1"/>
</dbReference>
<proteinExistence type="inferred from homology"/>
<protein>
    <submittedName>
        <fullName evidence="4">Aminotransferase class I/II-fold pyridoxal phosphate-dependent enzyme</fullName>
    </submittedName>
</protein>
<dbReference type="PIRSF" id="PIRSF001434">
    <property type="entry name" value="CGS"/>
    <property type="match status" value="1"/>
</dbReference>
<comment type="similarity">
    <text evidence="3">Belongs to the trans-sulfuration enzymes family.</text>
</comment>
<dbReference type="InterPro" id="IPR015422">
    <property type="entry name" value="PyrdxlP-dep_Trfase_small"/>
</dbReference>
<keyword evidence="5" id="KW-1185">Reference proteome</keyword>